<keyword evidence="3" id="KW-1185">Reference proteome</keyword>
<sequence length="225" mass="24212">MIRALLLLAWLGLGPSLAQAAATCPRNGDGWTAACFTGTGSERRVKPRYLARLDWNRYGMATIIVDQPRELLAVDRRGKVAVPDIRHTGDFDYPDAEHGIGRFTARSATGRRQCGYFAAERFTVVVAPVYDQCEAFHDGEAAACQDCVRYCRDEDCHDSVLVGGRGVVLAPDGKVLRSFTPATMDNVCGRDQASVRRPGATAVLTCPPAADSPFALPPADPAADS</sequence>
<feature type="chain" id="PRO_5022039165" description="WG repeat-containing protein" evidence="1">
    <location>
        <begin position="21"/>
        <end position="225"/>
    </location>
</feature>
<dbReference type="Proteomes" id="UP000318431">
    <property type="component" value="Unassembled WGS sequence"/>
</dbReference>
<dbReference type="RefSeq" id="WP_145651722.1">
    <property type="nucleotide sequence ID" value="NZ_VLLB01000009.1"/>
</dbReference>
<comment type="caution">
    <text evidence="2">The sequence shown here is derived from an EMBL/GenBank/DDBJ whole genome shotgun (WGS) entry which is preliminary data.</text>
</comment>
<accession>A0A562QZY4</accession>
<name>A0A562QZY4_9BURK</name>
<protein>
    <recommendedName>
        <fullName evidence="4">WG repeat-containing protein</fullName>
    </recommendedName>
</protein>
<evidence type="ECO:0000256" key="1">
    <source>
        <dbReference type="SAM" id="SignalP"/>
    </source>
</evidence>
<organism evidence="2 3">
    <name type="scientific">Pseudoduganella lurida</name>
    <dbReference type="NCBI Taxonomy" id="1036180"/>
    <lineage>
        <taxon>Bacteria</taxon>
        <taxon>Pseudomonadati</taxon>
        <taxon>Pseudomonadota</taxon>
        <taxon>Betaproteobacteria</taxon>
        <taxon>Burkholderiales</taxon>
        <taxon>Oxalobacteraceae</taxon>
        <taxon>Telluria group</taxon>
        <taxon>Pseudoduganella</taxon>
    </lineage>
</organism>
<reference evidence="2 3" key="1">
    <citation type="journal article" date="2015" name="Stand. Genomic Sci.">
        <title>Genomic Encyclopedia of Bacterial and Archaeal Type Strains, Phase III: the genomes of soil and plant-associated and newly described type strains.</title>
        <authorList>
            <person name="Whitman W.B."/>
            <person name="Woyke T."/>
            <person name="Klenk H.P."/>
            <person name="Zhou Y."/>
            <person name="Lilburn T.G."/>
            <person name="Beck B.J."/>
            <person name="De Vos P."/>
            <person name="Vandamme P."/>
            <person name="Eisen J.A."/>
            <person name="Garrity G."/>
            <person name="Hugenholtz P."/>
            <person name="Kyrpides N.C."/>
        </authorList>
    </citation>
    <scope>NUCLEOTIDE SEQUENCE [LARGE SCALE GENOMIC DNA]</scope>
    <source>
        <strain evidence="2 3">CGMCC 1.10822</strain>
    </source>
</reference>
<keyword evidence="1" id="KW-0732">Signal</keyword>
<dbReference type="AlphaFoldDB" id="A0A562QZY4"/>
<evidence type="ECO:0008006" key="4">
    <source>
        <dbReference type="Google" id="ProtNLM"/>
    </source>
</evidence>
<gene>
    <name evidence="2" type="ORF">IP91_04252</name>
</gene>
<dbReference type="OrthoDB" id="8754677at2"/>
<proteinExistence type="predicted"/>
<feature type="signal peptide" evidence="1">
    <location>
        <begin position="1"/>
        <end position="20"/>
    </location>
</feature>
<dbReference type="EMBL" id="VLLB01000009">
    <property type="protein sequence ID" value="TWI62143.1"/>
    <property type="molecule type" value="Genomic_DNA"/>
</dbReference>
<evidence type="ECO:0000313" key="2">
    <source>
        <dbReference type="EMBL" id="TWI62143.1"/>
    </source>
</evidence>
<evidence type="ECO:0000313" key="3">
    <source>
        <dbReference type="Proteomes" id="UP000318431"/>
    </source>
</evidence>